<reference evidence="4 5" key="1">
    <citation type="submission" date="2019-09" db="EMBL/GenBank/DDBJ databases">
        <title>Bacillus ochoae sp. nov., Paenibacillus whitsoniae sp. nov., Paenibacillus spiritus sp. nov. Isolated from the Mars Exploration Rover during spacecraft assembly.</title>
        <authorList>
            <person name="Seuylemezian A."/>
            <person name="Vaishampayan P."/>
        </authorList>
    </citation>
    <scope>NUCLEOTIDE SEQUENCE [LARGE SCALE GENOMIC DNA]</scope>
    <source>
        <strain evidence="4 5">MER_111</strain>
    </source>
</reference>
<dbReference type="PROSITE" id="PS51782">
    <property type="entry name" value="LYSM"/>
    <property type="match status" value="1"/>
</dbReference>
<evidence type="ECO:0000256" key="1">
    <source>
        <dbReference type="ARBA" id="ARBA00022729"/>
    </source>
</evidence>
<feature type="domain" description="G5" evidence="2">
    <location>
        <begin position="273"/>
        <end position="353"/>
    </location>
</feature>
<protein>
    <submittedName>
        <fullName evidence="4">M23 family metallopeptidase</fullName>
    </submittedName>
</protein>
<dbReference type="GO" id="GO:0004222">
    <property type="term" value="F:metalloendopeptidase activity"/>
    <property type="evidence" value="ECO:0007669"/>
    <property type="project" value="TreeGrafter"/>
</dbReference>
<dbReference type="InterPro" id="IPR011055">
    <property type="entry name" value="Dup_hybrid_motif"/>
</dbReference>
<dbReference type="AlphaFoldDB" id="A0A5J5GAN9"/>
<keyword evidence="1" id="KW-0732">Signal</keyword>
<dbReference type="InterPro" id="IPR036779">
    <property type="entry name" value="LysM_dom_sf"/>
</dbReference>
<organism evidence="4 5">
    <name type="scientific">Paenibacillus spiritus</name>
    <dbReference type="NCBI Taxonomy" id="2496557"/>
    <lineage>
        <taxon>Bacteria</taxon>
        <taxon>Bacillati</taxon>
        <taxon>Bacillota</taxon>
        <taxon>Bacilli</taxon>
        <taxon>Bacillales</taxon>
        <taxon>Paenibacillaceae</taxon>
        <taxon>Paenibacillus</taxon>
    </lineage>
</organism>
<proteinExistence type="predicted"/>
<dbReference type="InterPro" id="IPR011098">
    <property type="entry name" value="G5_dom"/>
</dbReference>
<dbReference type="Proteomes" id="UP000367750">
    <property type="component" value="Unassembled WGS sequence"/>
</dbReference>
<keyword evidence="5" id="KW-1185">Reference proteome</keyword>
<dbReference type="CDD" id="cd00118">
    <property type="entry name" value="LysM"/>
    <property type="match status" value="1"/>
</dbReference>
<dbReference type="PROSITE" id="PS51109">
    <property type="entry name" value="G5"/>
    <property type="match status" value="1"/>
</dbReference>
<evidence type="ECO:0000259" key="2">
    <source>
        <dbReference type="PROSITE" id="PS51109"/>
    </source>
</evidence>
<dbReference type="InterPro" id="IPR050570">
    <property type="entry name" value="Cell_wall_metabolism_enzyme"/>
</dbReference>
<evidence type="ECO:0000259" key="3">
    <source>
        <dbReference type="PROSITE" id="PS51782"/>
    </source>
</evidence>
<evidence type="ECO:0000313" key="5">
    <source>
        <dbReference type="Proteomes" id="UP000367750"/>
    </source>
</evidence>
<dbReference type="InterPro" id="IPR016047">
    <property type="entry name" value="M23ase_b-sheet_dom"/>
</dbReference>
<dbReference type="SUPFAM" id="SSF51261">
    <property type="entry name" value="Duplicated hybrid motif"/>
    <property type="match status" value="1"/>
</dbReference>
<name>A0A5J5GAN9_9BACL</name>
<dbReference type="Gene3D" id="2.20.230.10">
    <property type="entry name" value="Resuscitation-promoting factor rpfb"/>
    <property type="match status" value="1"/>
</dbReference>
<dbReference type="CDD" id="cd12797">
    <property type="entry name" value="M23_peptidase"/>
    <property type="match status" value="1"/>
</dbReference>
<dbReference type="PANTHER" id="PTHR21666">
    <property type="entry name" value="PEPTIDASE-RELATED"/>
    <property type="match status" value="1"/>
</dbReference>
<gene>
    <name evidence="4" type="ORF">F4V43_08805</name>
</gene>
<dbReference type="Pfam" id="PF07501">
    <property type="entry name" value="G5"/>
    <property type="match status" value="1"/>
</dbReference>
<dbReference type="OrthoDB" id="9805799at2"/>
<comment type="caution">
    <text evidence="4">The sequence shown here is derived from an EMBL/GenBank/DDBJ whole genome shotgun (WGS) entry which is preliminary data.</text>
</comment>
<accession>A0A5J5GAN9</accession>
<dbReference type="Gene3D" id="2.70.70.10">
    <property type="entry name" value="Glucose Permease (Domain IIA)"/>
    <property type="match status" value="1"/>
</dbReference>
<sequence>MRRRFRWAWAAAAAAGVAVAFVAVQAMHERYVSAHTVSYYRVLLHGQEVGTLEKKEQLTALFEAKRREYQTQYPEETMVLQTEGFTTEAAASYKPMIDSEATLEKLDGMLKAYAVGVQLMVNGEPAGIVKDQATAQAVLEAVKQQFAGNAATDAAAKPAAASLKKTSAGSSAAAAGSASAGGVESVSIREKVTVKPVKADPNKVLDVKEAVAVLTEGKEAPLVYTVQEGDTVSAIASRFGLTQKELYANNPDVKELTLQIGDQLRLTVPQPALTVVSVEKAAERLVTEPQVEIRTSNQLPKGKTKVVRPGQTGLKEMQYRLTKENGVVVKEEWLGQTVIRAALPEVVYKGTKVVGEGTGSFAWPVSSPSISSSFGERWGRAHKGLDMVSGNRTIMAADAGVVSFAGVQNGYGNVVIVNHRNGYVTYYGHLSRISVSVGQKLEKGSQIGIMGSTGRSTGTHLHFEIRKNGTALNPLKFLG</sequence>
<evidence type="ECO:0000313" key="4">
    <source>
        <dbReference type="EMBL" id="KAA9005175.1"/>
    </source>
</evidence>
<dbReference type="Pfam" id="PF01551">
    <property type="entry name" value="Peptidase_M23"/>
    <property type="match status" value="1"/>
</dbReference>
<dbReference type="Pfam" id="PF01476">
    <property type="entry name" value="LysM"/>
    <property type="match status" value="1"/>
</dbReference>
<dbReference type="PANTHER" id="PTHR21666:SF270">
    <property type="entry name" value="MUREIN HYDROLASE ACTIVATOR ENVC"/>
    <property type="match status" value="1"/>
</dbReference>
<dbReference type="SMART" id="SM01208">
    <property type="entry name" value="G5"/>
    <property type="match status" value="1"/>
</dbReference>
<dbReference type="EMBL" id="VYKK01000009">
    <property type="protein sequence ID" value="KAA9005175.1"/>
    <property type="molecule type" value="Genomic_DNA"/>
</dbReference>
<dbReference type="SMART" id="SM00257">
    <property type="entry name" value="LysM"/>
    <property type="match status" value="1"/>
</dbReference>
<feature type="domain" description="LysM" evidence="3">
    <location>
        <begin position="222"/>
        <end position="266"/>
    </location>
</feature>
<dbReference type="InterPro" id="IPR018392">
    <property type="entry name" value="LysM"/>
</dbReference>
<dbReference type="Gene3D" id="3.10.350.10">
    <property type="entry name" value="LysM domain"/>
    <property type="match status" value="1"/>
</dbReference>